<evidence type="ECO:0008006" key="3">
    <source>
        <dbReference type="Google" id="ProtNLM"/>
    </source>
</evidence>
<dbReference type="EMBL" id="PEZT01000010">
    <property type="protein sequence ID" value="PIS09426.1"/>
    <property type="molecule type" value="Genomic_DNA"/>
</dbReference>
<reference evidence="2" key="1">
    <citation type="submission" date="2017-09" db="EMBL/GenBank/DDBJ databases">
        <title>Depth-based differentiation of microbial function through sediment-hosted aquifers and enrichment of novel symbionts in the deep terrestrial subsurface.</title>
        <authorList>
            <person name="Probst A.J."/>
            <person name="Ladd B."/>
            <person name="Jarett J.K."/>
            <person name="Geller-Mcgrath D.E."/>
            <person name="Sieber C.M.K."/>
            <person name="Emerson J.B."/>
            <person name="Anantharaman K."/>
            <person name="Thomas B.C."/>
            <person name="Malmstrom R."/>
            <person name="Stieglmeier M."/>
            <person name="Klingl A."/>
            <person name="Woyke T."/>
            <person name="Ryan C.M."/>
            <person name="Banfield J.F."/>
        </authorList>
    </citation>
    <scope>NUCLEOTIDE SEQUENCE [LARGE SCALE GENOMIC DNA]</scope>
</reference>
<dbReference type="Pfam" id="PF05973">
    <property type="entry name" value="Gp49"/>
    <property type="match status" value="1"/>
</dbReference>
<sequence>MMAWKIDYYETPSGRIPVQEFIDKLAEKPQAKVHNTLELLVEFGPQLKLPHAKKVSNTPLWELRVLGEKSLRFFYELSAD</sequence>
<gene>
    <name evidence="1" type="ORF">COT75_01970</name>
</gene>
<evidence type="ECO:0000313" key="2">
    <source>
        <dbReference type="Proteomes" id="UP000230093"/>
    </source>
</evidence>
<protein>
    <recommendedName>
        <fullName evidence="3">Type II toxin-antitoxin system RelE/ParE family toxin</fullName>
    </recommendedName>
</protein>
<comment type="caution">
    <text evidence="1">The sequence shown here is derived from an EMBL/GenBank/DDBJ whole genome shotgun (WGS) entry which is preliminary data.</text>
</comment>
<organism evidence="1 2">
    <name type="scientific">Candidatus Beckwithbacteria bacterium CG10_big_fil_rev_8_21_14_0_10_34_10</name>
    <dbReference type="NCBI Taxonomy" id="1974495"/>
    <lineage>
        <taxon>Bacteria</taxon>
        <taxon>Candidatus Beckwithiibacteriota</taxon>
    </lineage>
</organism>
<accession>A0A2H0W9T2</accession>
<dbReference type="InterPro" id="IPR009241">
    <property type="entry name" value="HigB-like"/>
</dbReference>
<dbReference type="AlphaFoldDB" id="A0A2H0W9T2"/>
<evidence type="ECO:0000313" key="1">
    <source>
        <dbReference type="EMBL" id="PIS09426.1"/>
    </source>
</evidence>
<proteinExistence type="predicted"/>
<dbReference type="Proteomes" id="UP000230093">
    <property type="component" value="Unassembled WGS sequence"/>
</dbReference>
<name>A0A2H0W9T2_9BACT</name>